<organism evidence="1 2">
    <name type="scientific">Streptomyces boncukensis</name>
    <dbReference type="NCBI Taxonomy" id="2711219"/>
    <lineage>
        <taxon>Bacteria</taxon>
        <taxon>Bacillati</taxon>
        <taxon>Actinomycetota</taxon>
        <taxon>Actinomycetes</taxon>
        <taxon>Kitasatosporales</taxon>
        <taxon>Streptomycetaceae</taxon>
        <taxon>Streptomyces</taxon>
    </lineage>
</organism>
<reference evidence="1 2" key="1">
    <citation type="submission" date="2020-02" db="EMBL/GenBank/DDBJ databases">
        <title>Whole-genome analyses of novel actinobacteria.</title>
        <authorList>
            <person name="Sahin N."/>
            <person name="Tatar D."/>
        </authorList>
    </citation>
    <scope>NUCLEOTIDE SEQUENCE [LARGE SCALE GENOMIC DNA]</scope>
    <source>
        <strain evidence="1 2">SB3404</strain>
    </source>
</reference>
<name>A0A6G4WSQ6_9ACTN</name>
<gene>
    <name evidence="1" type="ORF">G5C65_05825</name>
</gene>
<keyword evidence="2" id="KW-1185">Reference proteome</keyword>
<evidence type="ECO:0000313" key="1">
    <source>
        <dbReference type="EMBL" id="NGO67882.1"/>
    </source>
</evidence>
<protein>
    <submittedName>
        <fullName evidence="1">Uncharacterized protein</fullName>
    </submittedName>
</protein>
<proteinExistence type="predicted"/>
<comment type="caution">
    <text evidence="1">The sequence shown here is derived from an EMBL/GenBank/DDBJ whole genome shotgun (WGS) entry which is preliminary data.</text>
</comment>
<dbReference type="AlphaFoldDB" id="A0A6G4WSQ6"/>
<sequence length="67" mass="7144">MEATEDETPPPSMRCTAVCRTATCPNLGKPFDTVVYTDPTGDLALVICARCEAPITDLAQQEAEPST</sequence>
<dbReference type="RefSeq" id="WP_165297540.1">
    <property type="nucleotide sequence ID" value="NZ_JAAKZZ010000035.1"/>
</dbReference>
<evidence type="ECO:0000313" key="2">
    <source>
        <dbReference type="Proteomes" id="UP000477722"/>
    </source>
</evidence>
<dbReference type="EMBL" id="JAAKZZ010000035">
    <property type="protein sequence ID" value="NGO67882.1"/>
    <property type="molecule type" value="Genomic_DNA"/>
</dbReference>
<accession>A0A6G4WSQ6</accession>
<dbReference type="Proteomes" id="UP000477722">
    <property type="component" value="Unassembled WGS sequence"/>
</dbReference>